<dbReference type="Pfam" id="PF00296">
    <property type="entry name" value="Bac_luciferase"/>
    <property type="match status" value="1"/>
</dbReference>
<dbReference type="Gene3D" id="3.20.20.30">
    <property type="entry name" value="Luciferase-like domain"/>
    <property type="match status" value="1"/>
</dbReference>
<gene>
    <name evidence="4" type="ORF">WHI96_09600</name>
</gene>
<comment type="caution">
    <text evidence="4">The sequence shown here is derived from an EMBL/GenBank/DDBJ whole genome shotgun (WGS) entry which is preliminary data.</text>
</comment>
<proteinExistence type="predicted"/>
<name>A0ABV1JSZ6_9PSEU</name>
<dbReference type="InterPro" id="IPR011251">
    <property type="entry name" value="Luciferase-like_dom"/>
</dbReference>
<dbReference type="EMBL" id="JBEDNP010000004">
    <property type="protein sequence ID" value="MEQ3539076.1"/>
    <property type="molecule type" value="Genomic_DNA"/>
</dbReference>
<evidence type="ECO:0000256" key="1">
    <source>
        <dbReference type="ARBA" id="ARBA00023002"/>
    </source>
</evidence>
<protein>
    <submittedName>
        <fullName evidence="4">LLM class flavin-dependent oxidoreductase</fullName>
    </submittedName>
</protein>
<evidence type="ECO:0000313" key="4">
    <source>
        <dbReference type="EMBL" id="MEQ3539076.1"/>
    </source>
</evidence>
<dbReference type="PANTHER" id="PTHR30137:SF8">
    <property type="entry name" value="BLR5498 PROTEIN"/>
    <property type="match status" value="1"/>
</dbReference>
<evidence type="ECO:0000256" key="2">
    <source>
        <dbReference type="ARBA" id="ARBA00023033"/>
    </source>
</evidence>
<dbReference type="SUPFAM" id="SSF51679">
    <property type="entry name" value="Bacterial luciferase-like"/>
    <property type="match status" value="1"/>
</dbReference>
<dbReference type="InterPro" id="IPR036661">
    <property type="entry name" value="Luciferase-like_sf"/>
</dbReference>
<keyword evidence="5" id="KW-1185">Reference proteome</keyword>
<sequence>MRFQVLDIVPHSPHPVTGEIVDTHERLRRVVDTAVLAERLGFDSYAVGERHAGEFVSSSPTVLLGAIAQATSRILLSTGVTVLSLLDPVRVAEDYATVDQLSGGRLEIVIGKGNEDRHFPMFGLELGRQYEYLAENYELLRRLLREDGVDWTGTHHADLTGVTTFPRPFAGPFRIWHGSATSTTAVDLAARWGDPIFSANALQPRENYKVLIDRYREKLAEHGHDPARGYVGSGSGGLFLADGDAEAIAEYRPVYEGFAARMRAAHAGDDRPGKATSFATVEEAVAHGPALVGSPERVAAKILDYHAAYGHDVQSVSVNPVLPYERQHEVLTRFATEVVPLVRREVSTTLWGPADAGRAAGFVAAA</sequence>
<evidence type="ECO:0000313" key="5">
    <source>
        <dbReference type="Proteomes" id="UP001464923"/>
    </source>
</evidence>
<organism evidence="4 5">
    <name type="scientific">Pseudonocardia tropica</name>
    <dbReference type="NCBI Taxonomy" id="681289"/>
    <lineage>
        <taxon>Bacteria</taxon>
        <taxon>Bacillati</taxon>
        <taxon>Actinomycetota</taxon>
        <taxon>Actinomycetes</taxon>
        <taxon>Pseudonocardiales</taxon>
        <taxon>Pseudonocardiaceae</taxon>
        <taxon>Pseudonocardia</taxon>
    </lineage>
</organism>
<accession>A0ABV1JSZ6</accession>
<dbReference type="InterPro" id="IPR050766">
    <property type="entry name" value="Bact_Lucif_Oxidored"/>
</dbReference>
<evidence type="ECO:0000259" key="3">
    <source>
        <dbReference type="Pfam" id="PF00296"/>
    </source>
</evidence>
<dbReference type="RefSeq" id="WP_345651942.1">
    <property type="nucleotide sequence ID" value="NZ_BAABLY010000082.1"/>
</dbReference>
<feature type="domain" description="Luciferase-like" evidence="3">
    <location>
        <begin position="1"/>
        <end position="310"/>
    </location>
</feature>
<keyword evidence="1" id="KW-0560">Oxidoreductase</keyword>
<keyword evidence="2" id="KW-0503">Monooxygenase</keyword>
<dbReference type="PANTHER" id="PTHR30137">
    <property type="entry name" value="LUCIFERASE-LIKE MONOOXYGENASE"/>
    <property type="match status" value="1"/>
</dbReference>
<reference evidence="4 5" key="1">
    <citation type="submission" date="2024-03" db="EMBL/GenBank/DDBJ databases">
        <title>Draft genome sequence of Pseudonocardia tropica JCM 19149.</title>
        <authorList>
            <person name="Butdee W."/>
            <person name="Duangmal K."/>
        </authorList>
    </citation>
    <scope>NUCLEOTIDE SEQUENCE [LARGE SCALE GENOMIC DNA]</scope>
    <source>
        <strain evidence="4 5">JCM 19149</strain>
    </source>
</reference>
<dbReference type="Proteomes" id="UP001464923">
    <property type="component" value="Unassembled WGS sequence"/>
</dbReference>